<accession>A0A066UBW3</accession>
<organism evidence="2 3">
    <name type="scientific">Moraxella bovoculi 237</name>
    <dbReference type="NCBI Taxonomy" id="743974"/>
    <lineage>
        <taxon>Bacteria</taxon>
        <taxon>Pseudomonadati</taxon>
        <taxon>Pseudomonadota</taxon>
        <taxon>Gammaproteobacteria</taxon>
        <taxon>Moraxellales</taxon>
        <taxon>Moraxellaceae</taxon>
        <taxon>Moraxella</taxon>
    </lineage>
</organism>
<dbReference type="Pfam" id="PF04273">
    <property type="entry name" value="BLH_phosphatase"/>
    <property type="match status" value="1"/>
</dbReference>
<evidence type="ECO:0000313" key="2">
    <source>
        <dbReference type="EMBL" id="KDN24600.1"/>
    </source>
</evidence>
<dbReference type="GeneID" id="301974730"/>
<dbReference type="OrthoDB" id="9802771at2"/>
<dbReference type="AlphaFoldDB" id="A0A066UBW3"/>
<dbReference type="GO" id="GO:0016787">
    <property type="term" value="F:hydrolase activity"/>
    <property type="evidence" value="ECO:0007669"/>
    <property type="project" value="InterPro"/>
</dbReference>
<feature type="domain" description="Beta-lactamase hydrolase-like protein phosphatase-like" evidence="1">
    <location>
        <begin position="10"/>
        <end position="104"/>
    </location>
</feature>
<sequence length="116" mass="12943">MHDVAPEFRITLSGQITPADVAELAKQGVKTIVNNRPDGEEPGQPTSDEIKAACTEHGIIYKQIAFSSGMLDMNHVQEFADFYNQTERPLHIFCRTGNRSSVILQAAREQDLLDEE</sequence>
<dbReference type="InterPro" id="IPR029021">
    <property type="entry name" value="Prot-tyrosine_phosphatase-like"/>
</dbReference>
<dbReference type="EMBL" id="AOMT01000031">
    <property type="protein sequence ID" value="KDN24600.1"/>
    <property type="molecule type" value="Genomic_DNA"/>
</dbReference>
<proteinExistence type="predicted"/>
<reference evidence="2 3" key="1">
    <citation type="journal article" date="2014" name="Genome Announc.">
        <title>Draft Genome Sequence of Moraxella bovoculi Strain 237T (ATCC BAA-1259T) Isolated from a Calf with Infectious Bovine Keratoconjunctivitis.</title>
        <authorList>
            <person name="Calcutt M.J."/>
            <person name="Foecking M.F."/>
            <person name="Martin N.T."/>
            <person name="Mhlanga-Mutangadura T."/>
            <person name="Reilly T.J."/>
        </authorList>
    </citation>
    <scope>NUCLEOTIDE SEQUENCE [LARGE SCALE GENOMIC DNA]</scope>
    <source>
        <strain evidence="2 3">237</strain>
    </source>
</reference>
<gene>
    <name evidence="2" type="ORF">MBO_08477</name>
</gene>
<evidence type="ECO:0000313" key="3">
    <source>
        <dbReference type="Proteomes" id="UP000035860"/>
    </source>
</evidence>
<name>A0A066UBW3_9GAMM</name>
<keyword evidence="3" id="KW-1185">Reference proteome</keyword>
<dbReference type="Gene3D" id="3.90.190.10">
    <property type="entry name" value="Protein tyrosine phosphatase superfamily"/>
    <property type="match status" value="1"/>
</dbReference>
<evidence type="ECO:0000259" key="1">
    <source>
        <dbReference type="Pfam" id="PF04273"/>
    </source>
</evidence>
<comment type="caution">
    <text evidence="2">The sequence shown here is derived from an EMBL/GenBank/DDBJ whole genome shotgun (WGS) entry which is preliminary data.</text>
</comment>
<dbReference type="eggNOG" id="COG3453">
    <property type="taxonomic scope" value="Bacteria"/>
</dbReference>
<dbReference type="SUPFAM" id="SSF52799">
    <property type="entry name" value="(Phosphotyrosine protein) phosphatases II"/>
    <property type="match status" value="1"/>
</dbReference>
<dbReference type="RefSeq" id="WP_036366671.1">
    <property type="nucleotide sequence ID" value="NZ_AOMT01000031.1"/>
</dbReference>
<dbReference type="InterPro" id="IPR005939">
    <property type="entry name" value="BLH_phosphatase-like"/>
</dbReference>
<dbReference type="Proteomes" id="UP000035860">
    <property type="component" value="Unassembled WGS sequence"/>
</dbReference>
<protein>
    <recommendedName>
        <fullName evidence="1">Beta-lactamase hydrolase-like protein phosphatase-like domain-containing protein</fullName>
    </recommendedName>
</protein>